<proteinExistence type="predicted"/>
<reference evidence="2" key="2">
    <citation type="submission" date="2017-02" db="UniProtKB">
        <authorList>
            <consortium name="WormBaseParasite"/>
        </authorList>
    </citation>
    <scope>IDENTIFICATION</scope>
</reference>
<evidence type="ECO:0000313" key="2">
    <source>
        <dbReference type="WBParaSite" id="ACAC_0001348301-mRNA-1"/>
    </source>
</evidence>
<reference evidence="1" key="1">
    <citation type="submission" date="2012-09" db="EMBL/GenBank/DDBJ databases">
        <authorList>
            <person name="Martin A.A."/>
        </authorList>
    </citation>
    <scope>NUCLEOTIDE SEQUENCE</scope>
</reference>
<sequence length="153" mass="17754">MNAQFESRGTVEEFDETTAARLLSYLDVMELRVDVLKKRRSLTERHVDERFAEAITFCEKMCGKVDLKSLSLRSQNPDFAWCMGKESMKRLSSFQNLESLSLENMVEADVLDYVEVVVDLKKLSNIRMRLDARHLGEVEGIRWVNIQGRLFTT</sequence>
<protein>
    <submittedName>
        <fullName evidence="2">RNI-like superfamily protein</fullName>
    </submittedName>
</protein>
<name>A0A0K0DNZ4_ANGCA</name>
<accession>A0A0K0DNZ4</accession>
<organism evidence="1 2">
    <name type="scientific">Angiostrongylus cantonensis</name>
    <name type="common">Rat lungworm</name>
    <dbReference type="NCBI Taxonomy" id="6313"/>
    <lineage>
        <taxon>Eukaryota</taxon>
        <taxon>Metazoa</taxon>
        <taxon>Ecdysozoa</taxon>
        <taxon>Nematoda</taxon>
        <taxon>Chromadorea</taxon>
        <taxon>Rhabditida</taxon>
        <taxon>Rhabditina</taxon>
        <taxon>Rhabditomorpha</taxon>
        <taxon>Strongyloidea</taxon>
        <taxon>Metastrongylidae</taxon>
        <taxon>Angiostrongylus</taxon>
    </lineage>
</organism>
<dbReference type="Proteomes" id="UP000035642">
    <property type="component" value="Unassembled WGS sequence"/>
</dbReference>
<evidence type="ECO:0000313" key="1">
    <source>
        <dbReference type="Proteomes" id="UP000035642"/>
    </source>
</evidence>
<dbReference type="AlphaFoldDB" id="A0A0K0DNZ4"/>
<dbReference type="WBParaSite" id="ACAC_0001348301-mRNA-1">
    <property type="protein sequence ID" value="ACAC_0001348301-mRNA-1"/>
    <property type="gene ID" value="ACAC_0001348301"/>
</dbReference>
<keyword evidence="1" id="KW-1185">Reference proteome</keyword>